<feature type="chain" id="PRO_5045546698" evidence="8">
    <location>
        <begin position="19"/>
        <end position="527"/>
    </location>
</feature>
<feature type="compositionally biased region" description="Basic and acidic residues" evidence="7">
    <location>
        <begin position="505"/>
        <end position="527"/>
    </location>
</feature>
<evidence type="ECO:0000256" key="3">
    <source>
        <dbReference type="ARBA" id="ARBA00022723"/>
    </source>
</evidence>
<proteinExistence type="predicted"/>
<dbReference type="EMBL" id="CP017754">
    <property type="protein sequence ID" value="AOZ07986.1"/>
    <property type="molecule type" value="Genomic_DNA"/>
</dbReference>
<keyword evidence="11" id="KW-1185">Reference proteome</keyword>
<feature type="signal peptide" evidence="8">
    <location>
        <begin position="1"/>
        <end position="18"/>
    </location>
</feature>
<dbReference type="PANTHER" id="PTHR22726">
    <property type="entry name" value="METALLOENDOPEPTIDASE OMA1"/>
    <property type="match status" value="1"/>
</dbReference>
<evidence type="ECO:0000313" key="11">
    <source>
        <dbReference type="Proteomes" id="UP000177515"/>
    </source>
</evidence>
<evidence type="ECO:0000256" key="5">
    <source>
        <dbReference type="ARBA" id="ARBA00022833"/>
    </source>
</evidence>
<evidence type="ECO:0000256" key="4">
    <source>
        <dbReference type="ARBA" id="ARBA00022801"/>
    </source>
</evidence>
<dbReference type="GO" id="GO:0008233">
    <property type="term" value="F:peptidase activity"/>
    <property type="evidence" value="ECO:0007669"/>
    <property type="project" value="UniProtKB-KW"/>
</dbReference>
<evidence type="ECO:0000259" key="9">
    <source>
        <dbReference type="Pfam" id="PF01435"/>
    </source>
</evidence>
<keyword evidence="2 10" id="KW-0645">Protease</keyword>
<sequence>MRATALAAAAALLASACATLPGGDSFVVTTGELPPVPTGRTWPDAAQDVRNQRARGNGLVEMPEMQAYLNGLLAKVKTAAGVPNWPGAVYITASNDLEAYCTGAGNIYLSLGWLSSAESEDEIVAILSHEYGHVYLDYHQLEGASNTADKMALWASVGMVLAQKAGNATGWGIGDSMVASYLLGKGVLVPAWGRQQEENADRFGATVSLRLGYSFTQGFKAFLERQDTWEQQNAARREAQKQRVLEQVKLAAADNARKKSAAQGNDAVNHAMREMQASLESGTAGLFQSVDSGVRDLWGQFTESHPSTSARLDSLTAQVMPLMAGRPRPRPSVEPWTRALAQKRSAATLKNYQLAADAQGALQAQDFVRARKLALDAASGPTARQALPLLTLSLAEIGPGGNGMQMQRAAMVLDRNLQSEPDRAWTVYVTRANGLLGSGQGRAAQTVMDQGFTYFNDAPAAWPDAIRFYGQAGDWNRAKQLAAQCASRFPTYANGCNTAALTPAEKAEQERRNEQKAKSLVDRLTKK</sequence>
<keyword evidence="6" id="KW-0482">Metalloprotease</keyword>
<evidence type="ECO:0000256" key="2">
    <source>
        <dbReference type="ARBA" id="ARBA00022670"/>
    </source>
</evidence>
<protein>
    <submittedName>
        <fullName evidence="10">Zn dependent protease</fullName>
    </submittedName>
</protein>
<evidence type="ECO:0000256" key="8">
    <source>
        <dbReference type="SAM" id="SignalP"/>
    </source>
</evidence>
<dbReference type="Gene3D" id="3.30.2010.10">
    <property type="entry name" value="Metalloproteases ('zincins'), catalytic domain"/>
    <property type="match status" value="1"/>
</dbReference>
<feature type="region of interest" description="Disordered" evidence="7">
    <location>
        <begin position="504"/>
        <end position="527"/>
    </location>
</feature>
<dbReference type="PROSITE" id="PS51257">
    <property type="entry name" value="PROKAR_LIPOPROTEIN"/>
    <property type="match status" value="1"/>
</dbReference>
<gene>
    <name evidence="10" type="ORF">BKK80_05335</name>
</gene>
<dbReference type="Pfam" id="PF01435">
    <property type="entry name" value="Peptidase_M48"/>
    <property type="match status" value="1"/>
</dbReference>
<evidence type="ECO:0000256" key="6">
    <source>
        <dbReference type="ARBA" id="ARBA00023049"/>
    </source>
</evidence>
<dbReference type="GO" id="GO:0006508">
    <property type="term" value="P:proteolysis"/>
    <property type="evidence" value="ECO:0007669"/>
    <property type="project" value="UniProtKB-KW"/>
</dbReference>
<keyword evidence="4" id="KW-0378">Hydrolase</keyword>
<name>A0ABM6F8N8_9BURK</name>
<dbReference type="PANTHER" id="PTHR22726:SF1">
    <property type="entry name" value="METALLOENDOPEPTIDASE OMA1, MITOCHONDRIAL"/>
    <property type="match status" value="1"/>
</dbReference>
<dbReference type="InterPro" id="IPR001915">
    <property type="entry name" value="Peptidase_M48"/>
</dbReference>
<keyword evidence="3" id="KW-0479">Metal-binding</keyword>
<comment type="cofactor">
    <cofactor evidence="1">
        <name>Zn(2+)</name>
        <dbReference type="ChEBI" id="CHEBI:29105"/>
    </cofactor>
</comment>
<reference evidence="10 11" key="1">
    <citation type="submission" date="2016-10" db="EMBL/GenBank/DDBJ databases">
        <title>Complete genome sequences of three Cupriavidus strains isolated from various Malaysian environments.</title>
        <authorList>
            <person name="Abdullah A.A.-A."/>
            <person name="Shafie N.A.H."/>
            <person name="Lau N.S."/>
        </authorList>
    </citation>
    <scope>NUCLEOTIDE SEQUENCE [LARGE SCALE GENOMIC DNA]</scope>
    <source>
        <strain evidence="10 11">USMAA1020</strain>
    </source>
</reference>
<dbReference type="Proteomes" id="UP000177515">
    <property type="component" value="Chromosome 1"/>
</dbReference>
<dbReference type="InterPro" id="IPR051156">
    <property type="entry name" value="Mito/Outer_Membr_Metalloprot"/>
</dbReference>
<keyword evidence="5" id="KW-0862">Zinc</keyword>
<evidence type="ECO:0000256" key="1">
    <source>
        <dbReference type="ARBA" id="ARBA00001947"/>
    </source>
</evidence>
<keyword evidence="8" id="KW-0732">Signal</keyword>
<organism evidence="10 11">
    <name type="scientific">Cupriavidus malaysiensis</name>
    <dbReference type="NCBI Taxonomy" id="367825"/>
    <lineage>
        <taxon>Bacteria</taxon>
        <taxon>Pseudomonadati</taxon>
        <taxon>Pseudomonadota</taxon>
        <taxon>Betaproteobacteria</taxon>
        <taxon>Burkholderiales</taxon>
        <taxon>Burkholderiaceae</taxon>
        <taxon>Cupriavidus</taxon>
    </lineage>
</organism>
<feature type="domain" description="Peptidase M48" evidence="9">
    <location>
        <begin position="65"/>
        <end position="317"/>
    </location>
</feature>
<evidence type="ECO:0000313" key="10">
    <source>
        <dbReference type="EMBL" id="AOZ07986.1"/>
    </source>
</evidence>
<accession>A0ABM6F8N8</accession>
<evidence type="ECO:0000256" key="7">
    <source>
        <dbReference type="SAM" id="MobiDB-lite"/>
    </source>
</evidence>